<gene>
    <name evidence="2" type="ORF">IAC18_02155</name>
</gene>
<dbReference type="AlphaFoldDB" id="A0A9D1FC96"/>
<keyword evidence="1" id="KW-1133">Transmembrane helix</keyword>
<reference evidence="2" key="2">
    <citation type="journal article" date="2021" name="PeerJ">
        <title>Extensive microbial diversity within the chicken gut microbiome revealed by metagenomics and culture.</title>
        <authorList>
            <person name="Gilroy R."/>
            <person name="Ravi A."/>
            <person name="Getino M."/>
            <person name="Pursley I."/>
            <person name="Horton D.L."/>
            <person name="Alikhan N.F."/>
            <person name="Baker D."/>
            <person name="Gharbi K."/>
            <person name="Hall N."/>
            <person name="Watson M."/>
            <person name="Adriaenssens E.M."/>
            <person name="Foster-Nyarko E."/>
            <person name="Jarju S."/>
            <person name="Secka A."/>
            <person name="Antonio M."/>
            <person name="Oren A."/>
            <person name="Chaudhuri R.R."/>
            <person name="La Ragione R."/>
            <person name="Hildebrand F."/>
            <person name="Pallen M.J."/>
        </authorList>
    </citation>
    <scope>NUCLEOTIDE SEQUENCE</scope>
    <source>
        <strain evidence="2">ChiHjej10B9-9673</strain>
    </source>
</reference>
<sequence>MTKRARYTLILGLALTAAAFFALNCMTPFYADDYSYMFTYAADAPKARITNLYELWLSQLNHYKVMNGRAVVHTLVQLFLMSEGRMLFNICNTLVFLGLGFAAYGAAFGTLKNLRPLPLLAFYALLFLSLPGFGQSCLWLTGSVNYMWTSFAALAFLALYRADAPGDSRRLLRAAGMFCLGVLAGWSDENACLAAAVGLALLLARRAFIKKPFRLWHWTGAAGFLLGAAALFLAPAQRVRAEGMGGLGGLSTWIGRIPYVTFDAIEYLWLPLALGLVFLAMSIAQSRGKGFVYWLRKYSAAICWLCAAIVSAYCMCAAPYFPLRAWCAAGVFAAVTVLSVFAELKMPERLAKPLALAACAAALAACAACYISGAGDILETRAEVIAREDSVAEQKAAGAAEVLAPSVAGSSRYNCFAPEGDLVEDPDSWQNGAMALYFGVERVIMLPES</sequence>
<feature type="transmembrane region" description="Helical" evidence="1">
    <location>
        <begin position="354"/>
        <end position="373"/>
    </location>
</feature>
<keyword evidence="1" id="KW-0812">Transmembrane</keyword>
<dbReference type="EMBL" id="DVJK01000060">
    <property type="protein sequence ID" value="HIS66344.1"/>
    <property type="molecule type" value="Genomic_DNA"/>
</dbReference>
<dbReference type="Proteomes" id="UP000824001">
    <property type="component" value="Unassembled WGS sequence"/>
</dbReference>
<feature type="transmembrane region" description="Helical" evidence="1">
    <location>
        <begin position="267"/>
        <end position="286"/>
    </location>
</feature>
<name>A0A9D1FC96_9FIRM</name>
<evidence type="ECO:0000256" key="1">
    <source>
        <dbReference type="SAM" id="Phobius"/>
    </source>
</evidence>
<evidence type="ECO:0000313" key="3">
    <source>
        <dbReference type="Proteomes" id="UP000824001"/>
    </source>
</evidence>
<keyword evidence="1" id="KW-0472">Membrane</keyword>
<protein>
    <submittedName>
        <fullName evidence="2">Uncharacterized protein</fullName>
    </submittedName>
</protein>
<evidence type="ECO:0000313" key="2">
    <source>
        <dbReference type="EMBL" id="HIS66344.1"/>
    </source>
</evidence>
<accession>A0A9D1FC96</accession>
<feature type="transmembrane region" description="Helical" evidence="1">
    <location>
        <begin position="139"/>
        <end position="159"/>
    </location>
</feature>
<reference evidence="2" key="1">
    <citation type="submission" date="2020-10" db="EMBL/GenBank/DDBJ databases">
        <authorList>
            <person name="Gilroy R."/>
        </authorList>
    </citation>
    <scope>NUCLEOTIDE SEQUENCE</scope>
    <source>
        <strain evidence="2">ChiHjej10B9-9673</strain>
    </source>
</reference>
<feature type="transmembrane region" description="Helical" evidence="1">
    <location>
        <begin position="86"/>
        <end position="107"/>
    </location>
</feature>
<organism evidence="2 3">
    <name type="scientific">Candidatus Scatomorpha merdipullorum</name>
    <dbReference type="NCBI Taxonomy" id="2840927"/>
    <lineage>
        <taxon>Bacteria</taxon>
        <taxon>Bacillati</taxon>
        <taxon>Bacillota</taxon>
        <taxon>Clostridia</taxon>
        <taxon>Eubacteriales</taxon>
        <taxon>Candidatus Scatomorpha</taxon>
    </lineage>
</organism>
<proteinExistence type="predicted"/>
<feature type="transmembrane region" description="Helical" evidence="1">
    <location>
        <begin position="114"/>
        <end position="133"/>
    </location>
</feature>
<dbReference type="Pfam" id="PF19528">
    <property type="entry name" value="DUF6056"/>
    <property type="match status" value="1"/>
</dbReference>
<feature type="transmembrane region" description="Helical" evidence="1">
    <location>
        <begin position="298"/>
        <end position="320"/>
    </location>
</feature>
<dbReference type="InterPro" id="IPR045691">
    <property type="entry name" value="DUF6056"/>
</dbReference>
<feature type="transmembrane region" description="Helical" evidence="1">
    <location>
        <begin position="326"/>
        <end position="342"/>
    </location>
</feature>
<comment type="caution">
    <text evidence="2">The sequence shown here is derived from an EMBL/GenBank/DDBJ whole genome shotgun (WGS) entry which is preliminary data.</text>
</comment>
<feature type="transmembrane region" description="Helical" evidence="1">
    <location>
        <begin position="215"/>
        <end position="234"/>
    </location>
</feature>